<evidence type="ECO:0008006" key="3">
    <source>
        <dbReference type="Google" id="ProtNLM"/>
    </source>
</evidence>
<dbReference type="SUPFAM" id="SSF56281">
    <property type="entry name" value="Metallo-hydrolase/oxidoreductase"/>
    <property type="match status" value="1"/>
</dbReference>
<protein>
    <recommendedName>
        <fullName evidence="3">Zn-dependent hydrolase</fullName>
    </recommendedName>
</protein>
<sequence>MIFFYNSSVLMESTSMYFTWLDSNSWLLEIGGKQILIDPWLVGALTFGNQTWLFKGERRNSRPIPEKIDLILLSQGLEDHAHPETLKQLNKNIPVVGSPSAAKLVQELGYTQVQALEHGQTYCLENQVEIKSLRGSPIGPTTLENAYLLKDLITENTVYYEPHGYHDSLLKELAPIDVVITPLIDISLPLIGPIIRGQKTALELAKLVSPQVMLPTAAAGDVVYEGWLVSLLKVSGNLEDFRSMLAKENLSTRVLNPQPGEGFEVVLEHRRVGV</sequence>
<accession>A0A073CL34</accession>
<organism evidence="1 2">
    <name type="scientific">Planktothrix agardhii (strain NIVA-CYA 126/8)</name>
    <dbReference type="NCBI Taxonomy" id="388467"/>
    <lineage>
        <taxon>Bacteria</taxon>
        <taxon>Bacillati</taxon>
        <taxon>Cyanobacteriota</taxon>
        <taxon>Cyanophyceae</taxon>
        <taxon>Oscillatoriophycideae</taxon>
        <taxon>Oscillatoriales</taxon>
        <taxon>Microcoleaceae</taxon>
        <taxon>Planktothrix</taxon>
    </lineage>
</organism>
<dbReference type="EMBL" id="CM002803">
    <property type="protein sequence ID" value="KEI68423.1"/>
    <property type="molecule type" value="Genomic_DNA"/>
</dbReference>
<dbReference type="STRING" id="388467.A19Y_3672"/>
<name>A0A073CL34_PLAA1</name>
<gene>
    <name evidence="1" type="ORF">A19Y_3672</name>
</gene>
<evidence type="ECO:0000313" key="2">
    <source>
        <dbReference type="Proteomes" id="UP000027395"/>
    </source>
</evidence>
<dbReference type="Proteomes" id="UP000027395">
    <property type="component" value="Chromosome"/>
</dbReference>
<dbReference type="HOGENOM" id="CLU_055726_0_0_3"/>
<dbReference type="eggNOG" id="COG2220">
    <property type="taxonomic scope" value="Bacteria"/>
</dbReference>
<dbReference type="PANTHER" id="PTHR36142">
    <property type="entry name" value="METALLO-HYDROLASE/OXIDOREDUCTASE SUPERFAMILY PROTEIN"/>
    <property type="match status" value="1"/>
</dbReference>
<dbReference type="PANTHER" id="PTHR36142:SF2">
    <property type="entry name" value="METALLO-HYDROLASE_OXIDOREDUCTASE SUPERFAMILY PROTEIN"/>
    <property type="match status" value="1"/>
</dbReference>
<dbReference type="Pfam" id="PF13483">
    <property type="entry name" value="Lactamase_B_3"/>
    <property type="match status" value="1"/>
</dbReference>
<evidence type="ECO:0000313" key="1">
    <source>
        <dbReference type="EMBL" id="KEI68423.1"/>
    </source>
</evidence>
<dbReference type="AlphaFoldDB" id="A0A073CL34"/>
<dbReference type="Gene3D" id="3.60.15.10">
    <property type="entry name" value="Ribonuclease Z/Hydroxyacylglutathione hydrolase-like"/>
    <property type="match status" value="1"/>
</dbReference>
<dbReference type="PATRIC" id="fig|388467.6.peg.3621"/>
<keyword evidence="2" id="KW-1185">Reference proteome</keyword>
<reference evidence="1 2" key="1">
    <citation type="journal article" date="2014" name="Appl. Environ. Microbiol.">
        <title>Elucidation of insertion elements encoded on plasmids and in vitro construction of shuttle vectors from the toxic cyanobacterium Planktothrix.</title>
        <authorList>
            <person name="Christiansen G."/>
            <person name="Goesmann A."/>
            <person name="Kurmayer R."/>
        </authorList>
    </citation>
    <scope>NUCLEOTIDE SEQUENCE [LARGE SCALE GENOMIC DNA]</scope>
    <source>
        <strain evidence="1 2">NIVA-CYA 126/8</strain>
    </source>
</reference>
<proteinExistence type="predicted"/>
<dbReference type="InterPro" id="IPR036866">
    <property type="entry name" value="RibonucZ/Hydroxyglut_hydro"/>
</dbReference>